<feature type="compositionally biased region" description="Basic and acidic residues" evidence="3">
    <location>
        <begin position="130"/>
        <end position="146"/>
    </location>
</feature>
<dbReference type="OrthoDB" id="265795at2759"/>
<dbReference type="GO" id="GO:0005737">
    <property type="term" value="C:cytoplasm"/>
    <property type="evidence" value="ECO:0007669"/>
    <property type="project" value="TreeGrafter"/>
</dbReference>
<dbReference type="GO" id="GO:0051028">
    <property type="term" value="P:mRNA transport"/>
    <property type="evidence" value="ECO:0007669"/>
    <property type="project" value="TreeGrafter"/>
</dbReference>
<protein>
    <recommendedName>
        <fullName evidence="4">Histone RNA hairpin-binding protein RNA-binding domain-containing protein</fullName>
    </recommendedName>
</protein>
<comment type="similarity">
    <text evidence="1">Belongs to the SLBP family.</text>
</comment>
<feature type="compositionally biased region" description="Acidic residues" evidence="3">
    <location>
        <begin position="106"/>
        <end position="116"/>
    </location>
</feature>
<dbReference type="Gene3D" id="1.10.8.1120">
    <property type="entry name" value="Histone RNA hairpin-binding protein RNA-binding domain"/>
    <property type="match status" value="1"/>
</dbReference>
<dbReference type="InterPro" id="IPR038294">
    <property type="entry name" value="SLBP_RNA_bind_sf"/>
</dbReference>
<proteinExistence type="inferred from homology"/>
<feature type="compositionally biased region" description="Basic and acidic residues" evidence="3">
    <location>
        <begin position="172"/>
        <end position="185"/>
    </location>
</feature>
<feature type="compositionally biased region" description="Basic and acidic residues" evidence="3">
    <location>
        <begin position="153"/>
        <end position="165"/>
    </location>
</feature>
<evidence type="ECO:0000259" key="4">
    <source>
        <dbReference type="Pfam" id="PF15247"/>
    </source>
</evidence>
<feature type="domain" description="Histone RNA hairpin-binding protein RNA-binding" evidence="4">
    <location>
        <begin position="202"/>
        <end position="269"/>
    </location>
</feature>
<accession>A0A9P0B7B9</accession>
<dbReference type="GO" id="GO:0007076">
    <property type="term" value="P:mitotic chromosome condensation"/>
    <property type="evidence" value="ECO:0007669"/>
    <property type="project" value="UniProtKB-ARBA"/>
</dbReference>
<organism evidence="5 6">
    <name type="scientific">Brassicogethes aeneus</name>
    <name type="common">Rape pollen beetle</name>
    <name type="synonym">Meligethes aeneus</name>
    <dbReference type="NCBI Taxonomy" id="1431903"/>
    <lineage>
        <taxon>Eukaryota</taxon>
        <taxon>Metazoa</taxon>
        <taxon>Ecdysozoa</taxon>
        <taxon>Arthropoda</taxon>
        <taxon>Hexapoda</taxon>
        <taxon>Insecta</taxon>
        <taxon>Pterygota</taxon>
        <taxon>Neoptera</taxon>
        <taxon>Endopterygota</taxon>
        <taxon>Coleoptera</taxon>
        <taxon>Polyphaga</taxon>
        <taxon>Cucujiformia</taxon>
        <taxon>Nitidulidae</taxon>
        <taxon>Meligethinae</taxon>
        <taxon>Brassicogethes</taxon>
    </lineage>
</organism>
<dbReference type="Pfam" id="PF15247">
    <property type="entry name" value="SLBP_RNA_bind"/>
    <property type="match status" value="1"/>
</dbReference>
<dbReference type="PANTHER" id="PTHR17408:SF0">
    <property type="entry name" value="HISTONE RNA HAIRPIN-BINDING PROTEIN"/>
    <property type="match status" value="1"/>
</dbReference>
<evidence type="ECO:0000256" key="1">
    <source>
        <dbReference type="ARBA" id="ARBA00006151"/>
    </source>
</evidence>
<dbReference type="GO" id="GO:0071204">
    <property type="term" value="C:histone pre-mRNA 3'end processing complex"/>
    <property type="evidence" value="ECO:0007669"/>
    <property type="project" value="TreeGrafter"/>
</dbReference>
<reference evidence="5" key="1">
    <citation type="submission" date="2021-12" db="EMBL/GenBank/DDBJ databases">
        <authorList>
            <person name="King R."/>
        </authorList>
    </citation>
    <scope>NUCLEOTIDE SEQUENCE</scope>
</reference>
<evidence type="ECO:0000256" key="2">
    <source>
        <dbReference type="ARBA" id="ARBA00022884"/>
    </source>
</evidence>
<keyword evidence="6" id="KW-1185">Reference proteome</keyword>
<feature type="region of interest" description="Disordered" evidence="3">
    <location>
        <begin position="97"/>
        <end position="197"/>
    </location>
</feature>
<dbReference type="GO" id="GO:0071207">
    <property type="term" value="F:histone pre-mRNA stem-loop binding"/>
    <property type="evidence" value="ECO:0007669"/>
    <property type="project" value="TreeGrafter"/>
</dbReference>
<dbReference type="InterPro" id="IPR029344">
    <property type="entry name" value="SLBP_RNA_bind"/>
</dbReference>
<dbReference type="PANTHER" id="PTHR17408">
    <property type="entry name" value="HISTONE RNA HAIRPIN-BINDING PROTEIN"/>
    <property type="match status" value="1"/>
</dbReference>
<evidence type="ECO:0000313" key="5">
    <source>
        <dbReference type="EMBL" id="CAH0555688.1"/>
    </source>
</evidence>
<dbReference type="FunFam" id="1.10.8.1120:FF:000001">
    <property type="entry name" value="Histone RNA hairpin-binding protein-like"/>
    <property type="match status" value="1"/>
</dbReference>
<dbReference type="GO" id="GO:0003729">
    <property type="term" value="F:mRNA binding"/>
    <property type="evidence" value="ECO:0007669"/>
    <property type="project" value="InterPro"/>
</dbReference>
<dbReference type="InterPro" id="IPR026502">
    <property type="entry name" value="SLBP1/SLBP2"/>
</dbReference>
<sequence length="273" mass="31709">MTSLNKRGSLNTSLKNARIFDDDSWDATQLKNEEEPWIEKPIKKETLSPAFKIKSEPEDSNSPFNKKLFENFNIKQESISPFTTPIKTEIKTEPKEEAIEACTSQDDSENANDTELFEQCSGPRRSPRKSIRDRLGPPVDTRENKARKSAKRTVFERESPYKRNEGNATKSYLKEKPQINKRPELMEVQAKKPKKSVNLESDVEVLKRRQKQIDFGKNTLGYEAYLEMVPRGSRSSEDPQTPNKNVKYSRRAWDGLIKQWRVRLHKYDPADNE</sequence>
<evidence type="ECO:0000256" key="3">
    <source>
        <dbReference type="SAM" id="MobiDB-lite"/>
    </source>
</evidence>
<name>A0A9P0B7B9_BRAAE</name>
<dbReference type="AlphaFoldDB" id="A0A9P0B7B9"/>
<keyword evidence="2" id="KW-0694">RNA-binding</keyword>
<evidence type="ECO:0000313" key="6">
    <source>
        <dbReference type="Proteomes" id="UP001154078"/>
    </source>
</evidence>
<dbReference type="EMBL" id="OV121135">
    <property type="protein sequence ID" value="CAH0555688.1"/>
    <property type="molecule type" value="Genomic_DNA"/>
</dbReference>
<gene>
    <name evidence="5" type="ORF">MELIAE_LOCUS6983</name>
</gene>
<dbReference type="GO" id="GO:0006398">
    <property type="term" value="P:mRNA 3'-end processing by stem-loop binding and cleavage"/>
    <property type="evidence" value="ECO:0007669"/>
    <property type="project" value="TreeGrafter"/>
</dbReference>
<dbReference type="Proteomes" id="UP001154078">
    <property type="component" value="Chromosome 4"/>
</dbReference>